<dbReference type="PANTHER" id="PTHR11113:SF2">
    <property type="entry name" value="ADENINE DEAMINASE"/>
    <property type="match status" value="1"/>
</dbReference>
<comment type="cofactor">
    <cofactor evidence="1 8">
        <name>Mn(2+)</name>
        <dbReference type="ChEBI" id="CHEBI:29035"/>
    </cofactor>
</comment>
<evidence type="ECO:0000259" key="9">
    <source>
        <dbReference type="Pfam" id="PF01979"/>
    </source>
</evidence>
<dbReference type="AlphaFoldDB" id="A0A076LNN0"/>
<comment type="similarity">
    <text evidence="2 8">Belongs to the metallo-dependent hydrolases superfamily. Adenine deaminase family.</text>
</comment>
<dbReference type="InterPro" id="IPR006680">
    <property type="entry name" value="Amidohydro-rel"/>
</dbReference>
<dbReference type="EC" id="3.5.4.2" evidence="3 8"/>
<sequence>MENSHHKHTQSLSRAAMLRLLAVSRGDQPADLIIDNVFLLDLINGGTLPGPILISGDSIAGVGPAYAGAAALERIDAGGAVAVPGFIDAHLHIESSMMTPITFESVTLPLGVTTIVCDPHEIVNVMGEEGLAWFLRCAEGAQQNQFIQISSCVPALAGTDINGAEFPLTAMLPYREHPHVLGLAEMMNFPGVIAGDEQILDKLDAFRHLTLDGHSPMLSGKALNAYLAAGVENCHETLALEEGREKLALGMALMIREGSAARNLDTLAPLISEFNSPQCMLCTDDRNPWEIAHEGHIDALIRRLIQRHHIAPHVAYRVASWSAARHFGLKRLGLIAPGKKADIVLLDDVEQVAIRQVFAGGKAIDAQLLLRSAATRQLASSPPQHNTLRRAPLRAKDLTLPLAQGADYRAIQLIPNELITPARTVRWLGDRFDTPDVCRIAVMERYGQQRAPALGLLHNSGLSKGALAATVSHDSHNIVTIGHCPEEMALAVNQLIDDGGGLCVVADGQVVAHLPLPIAGLMSSRSAAEIADVIDALKQACRDCGMTLNEPFIQMAFLSLPVIPSLKLTSLGLYDVDHFRFTEVRIQEESV</sequence>
<dbReference type="GO" id="GO:0000034">
    <property type="term" value="F:adenine deaminase activity"/>
    <property type="evidence" value="ECO:0007669"/>
    <property type="project" value="UniProtKB-UniRule"/>
</dbReference>
<dbReference type="Pfam" id="PF13382">
    <property type="entry name" value="Adenine_deam_C"/>
    <property type="match status" value="1"/>
</dbReference>
<dbReference type="Proteomes" id="UP000028681">
    <property type="component" value="Chromosome"/>
</dbReference>
<dbReference type="HOGENOM" id="CLU_027935_0_0_6"/>
<feature type="domain" description="Adenine deaminase C-terminal" evidence="10">
    <location>
        <begin position="435"/>
        <end position="579"/>
    </location>
</feature>
<dbReference type="InterPro" id="IPR011059">
    <property type="entry name" value="Metal-dep_hydrolase_composite"/>
</dbReference>
<keyword evidence="5 8" id="KW-0464">Manganese</keyword>
<dbReference type="SUPFAM" id="SSF51556">
    <property type="entry name" value="Metallo-dependent hydrolases"/>
    <property type="match status" value="1"/>
</dbReference>
<dbReference type="HAMAP" id="MF_01518">
    <property type="entry name" value="Adenine_deamin"/>
    <property type="match status" value="1"/>
</dbReference>
<dbReference type="KEGG" id="ete:ETEE_1770"/>
<evidence type="ECO:0000259" key="10">
    <source>
        <dbReference type="Pfam" id="PF13382"/>
    </source>
</evidence>
<feature type="domain" description="Amidohydrolase-related" evidence="9">
    <location>
        <begin position="82"/>
        <end position="363"/>
    </location>
</feature>
<dbReference type="GeneID" id="33939385"/>
<gene>
    <name evidence="8 11" type="primary">ade</name>
    <name evidence="11" type="ORF">ETEE_1770</name>
</gene>
<dbReference type="Gene3D" id="3.20.20.140">
    <property type="entry name" value="Metal-dependent hydrolases"/>
    <property type="match status" value="1"/>
</dbReference>
<evidence type="ECO:0000256" key="5">
    <source>
        <dbReference type="ARBA" id="ARBA00023211"/>
    </source>
</evidence>
<evidence type="ECO:0000256" key="2">
    <source>
        <dbReference type="ARBA" id="ARBA00006773"/>
    </source>
</evidence>
<dbReference type="EMBL" id="CP006664">
    <property type="protein sequence ID" value="AIJ08218.1"/>
    <property type="molecule type" value="Genomic_DNA"/>
</dbReference>
<keyword evidence="4 8" id="KW-0378">Hydrolase</keyword>
<evidence type="ECO:0000313" key="11">
    <source>
        <dbReference type="EMBL" id="AIJ08218.1"/>
    </source>
</evidence>
<evidence type="ECO:0000256" key="8">
    <source>
        <dbReference type="HAMAP-Rule" id="MF_01518"/>
    </source>
</evidence>
<evidence type="ECO:0000256" key="7">
    <source>
        <dbReference type="ARBA" id="ARBA00069718"/>
    </source>
</evidence>
<dbReference type="InterPro" id="IPR006679">
    <property type="entry name" value="Adenine_deam"/>
</dbReference>
<dbReference type="FunFam" id="3.20.20.140:FF:000016">
    <property type="entry name" value="Adenine deaminase"/>
    <property type="match status" value="1"/>
</dbReference>
<evidence type="ECO:0000256" key="4">
    <source>
        <dbReference type="ARBA" id="ARBA00022801"/>
    </source>
</evidence>
<evidence type="ECO:0000256" key="6">
    <source>
        <dbReference type="ARBA" id="ARBA00047720"/>
    </source>
</evidence>
<dbReference type="InterPro" id="IPR026912">
    <property type="entry name" value="Adenine_deam_C"/>
</dbReference>
<comment type="catalytic activity">
    <reaction evidence="6 8">
        <text>adenine + H2O + H(+) = hypoxanthine + NH4(+)</text>
        <dbReference type="Rhea" id="RHEA:23688"/>
        <dbReference type="ChEBI" id="CHEBI:15377"/>
        <dbReference type="ChEBI" id="CHEBI:15378"/>
        <dbReference type="ChEBI" id="CHEBI:16708"/>
        <dbReference type="ChEBI" id="CHEBI:17368"/>
        <dbReference type="ChEBI" id="CHEBI:28938"/>
        <dbReference type="EC" id="3.5.4.2"/>
    </reaction>
</comment>
<evidence type="ECO:0000256" key="1">
    <source>
        <dbReference type="ARBA" id="ARBA00001936"/>
    </source>
</evidence>
<comment type="subunit">
    <text evidence="8">Homodimer.</text>
</comment>
<dbReference type="SUPFAM" id="SSF51338">
    <property type="entry name" value="Composite domain of metallo-dependent hydrolases"/>
    <property type="match status" value="1"/>
</dbReference>
<dbReference type="PANTHER" id="PTHR11113">
    <property type="entry name" value="N-ACETYLGLUCOSAMINE-6-PHOSPHATE DEACETYLASE"/>
    <property type="match status" value="1"/>
</dbReference>
<dbReference type="GO" id="GO:0006146">
    <property type="term" value="P:adenine catabolic process"/>
    <property type="evidence" value="ECO:0007669"/>
    <property type="project" value="InterPro"/>
</dbReference>
<dbReference type="InterPro" id="IPR032466">
    <property type="entry name" value="Metal_Hydrolase"/>
</dbReference>
<evidence type="ECO:0000313" key="12">
    <source>
        <dbReference type="Proteomes" id="UP000028681"/>
    </source>
</evidence>
<dbReference type="RefSeq" id="WP_034164463.1">
    <property type="nucleotide sequence ID" value="NZ_CP006664.1"/>
</dbReference>
<dbReference type="Gene3D" id="2.30.40.10">
    <property type="entry name" value="Urease, subunit C, domain 1"/>
    <property type="match status" value="1"/>
</dbReference>
<accession>A0A076LNN0</accession>
<reference evidence="11 12" key="1">
    <citation type="journal article" date="2012" name="PLoS ONE">
        <title>Edwardsiella comparative phylogenomics reveal the new intra/inter-species taxonomic relationships, virulence evolution and niche adaptation mechanisms.</title>
        <authorList>
            <person name="Yang M."/>
            <person name="Lv Y."/>
            <person name="Xiao J."/>
            <person name="Wu H."/>
            <person name="Zheng H."/>
            <person name="Liu Q."/>
            <person name="Zhang Y."/>
            <person name="Wang Q."/>
        </authorList>
    </citation>
    <scope>NUCLEOTIDE SEQUENCE [LARGE SCALE GENOMIC DNA]</scope>
    <source>
        <strain evidence="12">080813</strain>
    </source>
</reference>
<dbReference type="CDD" id="cd01295">
    <property type="entry name" value="AdeC"/>
    <property type="match status" value="1"/>
</dbReference>
<name>A0A076LNN0_9GAMM</name>
<evidence type="ECO:0000256" key="3">
    <source>
        <dbReference type="ARBA" id="ARBA00012782"/>
    </source>
</evidence>
<organism evidence="11 12">
    <name type="scientific">Edwardsiella anguillarum ET080813</name>
    <dbReference type="NCBI Taxonomy" id="667120"/>
    <lineage>
        <taxon>Bacteria</taxon>
        <taxon>Pseudomonadati</taxon>
        <taxon>Pseudomonadota</taxon>
        <taxon>Gammaproteobacteria</taxon>
        <taxon>Enterobacterales</taxon>
        <taxon>Hafniaceae</taxon>
        <taxon>Edwardsiella</taxon>
    </lineage>
</organism>
<dbReference type="NCBIfam" id="TIGR01178">
    <property type="entry name" value="ade"/>
    <property type="match status" value="1"/>
</dbReference>
<dbReference type="Pfam" id="PF01979">
    <property type="entry name" value="Amidohydro_1"/>
    <property type="match status" value="1"/>
</dbReference>
<protein>
    <recommendedName>
        <fullName evidence="7 8">Adenine deaminase</fullName>
        <shortName evidence="8">Adenase</shortName>
        <shortName evidence="8">Adenine aminase</shortName>
        <ecNumber evidence="3 8">3.5.4.2</ecNumber>
    </recommendedName>
</protein>
<proteinExistence type="inferred from homology"/>
<dbReference type="NCBIfam" id="NF007457">
    <property type="entry name" value="PRK10027.1"/>
    <property type="match status" value="1"/>
</dbReference>